<dbReference type="Proteomes" id="UP000095008">
    <property type="component" value="Unassembled WGS sequence"/>
</dbReference>
<dbReference type="GeneID" id="60696552"/>
<accession>A0A1C2IEF8</accession>
<evidence type="ECO:0000256" key="1">
    <source>
        <dbReference type="SAM" id="MobiDB-lite"/>
    </source>
</evidence>
<name>A0A1C2IEF8_ACITH</name>
<reference evidence="2" key="1">
    <citation type="journal article" date="2016" name="Int. J. Mol. Sci.">
        <title>Comparative genomics of the extreme acidophile Acidithiobacillus thiooxidans reveals intraspecific divergence and niche adaptation.</title>
        <authorList>
            <person name="Zhang X."/>
            <person name="Feng X."/>
            <person name="Tao J."/>
            <person name="Ma L."/>
            <person name="Xiao Y."/>
            <person name="Liang Y."/>
            <person name="Liu X."/>
            <person name="Yin H."/>
        </authorList>
    </citation>
    <scope>NUCLEOTIDE SEQUENCE [LARGE SCALE GENOMIC DNA]</scope>
    <source>
        <strain evidence="2">DXS-W</strain>
    </source>
</reference>
<organism evidence="2 3">
    <name type="scientific">Acidithiobacillus thiooxidans</name>
    <name type="common">Thiobacillus thiooxidans</name>
    <dbReference type="NCBI Taxonomy" id="930"/>
    <lineage>
        <taxon>Bacteria</taxon>
        <taxon>Pseudomonadati</taxon>
        <taxon>Pseudomonadota</taxon>
        <taxon>Acidithiobacillia</taxon>
        <taxon>Acidithiobacillales</taxon>
        <taxon>Acidithiobacillaceae</taxon>
        <taxon>Acidithiobacillus</taxon>
    </lineage>
</organism>
<dbReference type="RefSeq" id="WP_065973787.1">
    <property type="nucleotide sequence ID" value="NZ_JAAOMO010000028.1"/>
</dbReference>
<evidence type="ECO:0000313" key="3">
    <source>
        <dbReference type="Proteomes" id="UP000095008"/>
    </source>
</evidence>
<evidence type="ECO:0000313" key="2">
    <source>
        <dbReference type="EMBL" id="OCX74382.1"/>
    </source>
</evidence>
<sequence>MTESKKRVRRTPEQRIADLEKKQAAILERQKAALARIEAAKKRLLQSPSARKDRMEQDKRFIRAAQALAPEWDARHFIAAIEKALQEDAEALQARGESLLKEHGQPRRGRRPRGV</sequence>
<keyword evidence="3" id="KW-1185">Reference proteome</keyword>
<dbReference type="AlphaFoldDB" id="A0A1C2IEF8"/>
<gene>
    <name evidence="2" type="ORF">A6M23_06240</name>
</gene>
<feature type="region of interest" description="Disordered" evidence="1">
    <location>
        <begin position="96"/>
        <end position="115"/>
    </location>
</feature>
<proteinExistence type="predicted"/>
<feature type="compositionally biased region" description="Basic residues" evidence="1">
    <location>
        <begin position="106"/>
        <end position="115"/>
    </location>
</feature>
<protein>
    <submittedName>
        <fullName evidence="2">Uncharacterized protein</fullName>
    </submittedName>
</protein>
<dbReference type="EMBL" id="LWRY01000040">
    <property type="protein sequence ID" value="OCX74382.1"/>
    <property type="molecule type" value="Genomic_DNA"/>
</dbReference>
<comment type="caution">
    <text evidence="2">The sequence shown here is derived from an EMBL/GenBank/DDBJ whole genome shotgun (WGS) entry which is preliminary data.</text>
</comment>